<dbReference type="AlphaFoldDB" id="A0A812KBS7"/>
<keyword evidence="2" id="KW-1133">Transmembrane helix</keyword>
<protein>
    <submittedName>
        <fullName evidence="3">Fubp1 protein</fullName>
    </submittedName>
</protein>
<evidence type="ECO:0000313" key="4">
    <source>
        <dbReference type="Proteomes" id="UP000601435"/>
    </source>
</evidence>
<feature type="transmembrane region" description="Helical" evidence="2">
    <location>
        <begin position="221"/>
        <end position="247"/>
    </location>
</feature>
<feature type="region of interest" description="Disordered" evidence="1">
    <location>
        <begin position="1"/>
        <end position="35"/>
    </location>
</feature>
<evidence type="ECO:0000256" key="2">
    <source>
        <dbReference type="SAM" id="Phobius"/>
    </source>
</evidence>
<keyword evidence="2" id="KW-0812">Transmembrane</keyword>
<evidence type="ECO:0000256" key="1">
    <source>
        <dbReference type="SAM" id="MobiDB-lite"/>
    </source>
</evidence>
<dbReference type="OrthoDB" id="10630139at2759"/>
<accession>A0A812KBS7</accession>
<reference evidence="3" key="1">
    <citation type="submission" date="2021-02" db="EMBL/GenBank/DDBJ databases">
        <authorList>
            <person name="Dougan E. K."/>
            <person name="Rhodes N."/>
            <person name="Thang M."/>
            <person name="Chan C."/>
        </authorList>
    </citation>
    <scope>NUCLEOTIDE SEQUENCE</scope>
</reference>
<organism evidence="3 4">
    <name type="scientific">Symbiodinium necroappetens</name>
    <dbReference type="NCBI Taxonomy" id="1628268"/>
    <lineage>
        <taxon>Eukaryota</taxon>
        <taxon>Sar</taxon>
        <taxon>Alveolata</taxon>
        <taxon>Dinophyceae</taxon>
        <taxon>Suessiales</taxon>
        <taxon>Symbiodiniaceae</taxon>
        <taxon>Symbiodinium</taxon>
    </lineage>
</organism>
<feature type="region of interest" description="Disordered" evidence="1">
    <location>
        <begin position="122"/>
        <end position="178"/>
    </location>
</feature>
<evidence type="ECO:0000313" key="3">
    <source>
        <dbReference type="EMBL" id="CAE7224677.1"/>
    </source>
</evidence>
<sequence>DQRRRRNHEQHIEEDTAKSGVITMRTPRGSSQEARRRMAEEGVRRLHEWLQHQSVHEGEEEMERWVPLPPPAEKQAKAKSWLPVYSHGVIIRWEQAMAPEAAAETPAAWSKHLLTTTDRWESSIKSGSGGIDPDPNLASAGSGGTDPDPSEADMQRWPAPRDRQTKPPAYAASGGVDPDVRRAKVGKTHASGSGAVDAAPDAPRAAPVKHQIMLQEAEAIFLVRGVVWTMLLIISIVAVLFFLRLIVAPLLI</sequence>
<comment type="caution">
    <text evidence="3">The sequence shown here is derived from an EMBL/GenBank/DDBJ whole genome shotgun (WGS) entry which is preliminary data.</text>
</comment>
<name>A0A812KBS7_9DINO</name>
<gene>
    <name evidence="3" type="primary">Fubp1</name>
    <name evidence="3" type="ORF">SNEC2469_LOCUS3083</name>
</gene>
<dbReference type="Proteomes" id="UP000601435">
    <property type="component" value="Unassembled WGS sequence"/>
</dbReference>
<keyword evidence="2" id="KW-0472">Membrane</keyword>
<keyword evidence="4" id="KW-1185">Reference proteome</keyword>
<dbReference type="EMBL" id="CAJNJA010007442">
    <property type="protein sequence ID" value="CAE7224677.1"/>
    <property type="molecule type" value="Genomic_DNA"/>
</dbReference>
<proteinExistence type="predicted"/>
<feature type="non-terminal residue" evidence="3">
    <location>
        <position position="1"/>
    </location>
</feature>